<protein>
    <submittedName>
        <fullName evidence="1">Uncharacterized protein</fullName>
    </submittedName>
</protein>
<accession>A0ACC0CG44</accession>
<evidence type="ECO:0000313" key="1">
    <source>
        <dbReference type="EMBL" id="KAI5683918.1"/>
    </source>
</evidence>
<keyword evidence="2" id="KW-1185">Reference proteome</keyword>
<sequence length="121" mass="14106">MNMNWLLFMMSFIIFVEPMNSLLSFQVLGLSLQWPPSWCRANNLDCHQRPIPEKFLIHGVWPMNQTNNGNVILRQCSKGQGSSFHPFSNVPYINALDSKWMNLDRSTTPPLPNIKPQEFWK</sequence>
<gene>
    <name evidence="1" type="ORF">M9H77_05146</name>
</gene>
<comment type="caution">
    <text evidence="1">The sequence shown here is derived from an EMBL/GenBank/DDBJ whole genome shotgun (WGS) entry which is preliminary data.</text>
</comment>
<organism evidence="1 2">
    <name type="scientific">Catharanthus roseus</name>
    <name type="common">Madagascar periwinkle</name>
    <name type="synonym">Vinca rosea</name>
    <dbReference type="NCBI Taxonomy" id="4058"/>
    <lineage>
        <taxon>Eukaryota</taxon>
        <taxon>Viridiplantae</taxon>
        <taxon>Streptophyta</taxon>
        <taxon>Embryophyta</taxon>
        <taxon>Tracheophyta</taxon>
        <taxon>Spermatophyta</taxon>
        <taxon>Magnoliopsida</taxon>
        <taxon>eudicotyledons</taxon>
        <taxon>Gunneridae</taxon>
        <taxon>Pentapetalae</taxon>
        <taxon>asterids</taxon>
        <taxon>lamiids</taxon>
        <taxon>Gentianales</taxon>
        <taxon>Apocynaceae</taxon>
        <taxon>Rauvolfioideae</taxon>
        <taxon>Vinceae</taxon>
        <taxon>Catharanthinae</taxon>
        <taxon>Catharanthus</taxon>
    </lineage>
</organism>
<evidence type="ECO:0000313" key="2">
    <source>
        <dbReference type="Proteomes" id="UP001060085"/>
    </source>
</evidence>
<reference evidence="2" key="1">
    <citation type="journal article" date="2023" name="Nat. Plants">
        <title>Single-cell RNA sequencing provides a high-resolution roadmap for understanding the multicellular compartmentation of specialized metabolism.</title>
        <authorList>
            <person name="Sun S."/>
            <person name="Shen X."/>
            <person name="Li Y."/>
            <person name="Li Y."/>
            <person name="Wang S."/>
            <person name="Li R."/>
            <person name="Zhang H."/>
            <person name="Shen G."/>
            <person name="Guo B."/>
            <person name="Wei J."/>
            <person name="Xu J."/>
            <person name="St-Pierre B."/>
            <person name="Chen S."/>
            <person name="Sun C."/>
        </authorList>
    </citation>
    <scope>NUCLEOTIDE SEQUENCE [LARGE SCALE GENOMIC DNA]</scope>
</reference>
<name>A0ACC0CG44_CATRO</name>
<dbReference type="Proteomes" id="UP001060085">
    <property type="component" value="Linkage Group LG01"/>
</dbReference>
<proteinExistence type="predicted"/>
<dbReference type="EMBL" id="CM044701">
    <property type="protein sequence ID" value="KAI5683918.1"/>
    <property type="molecule type" value="Genomic_DNA"/>
</dbReference>